<dbReference type="EMBL" id="GBHO01018325">
    <property type="protein sequence ID" value="JAG25279.1"/>
    <property type="molecule type" value="Transcribed_RNA"/>
</dbReference>
<dbReference type="EMBL" id="GBRD01005296">
    <property type="protein sequence ID" value="JAG60525.1"/>
    <property type="molecule type" value="Transcribed_RNA"/>
</dbReference>
<evidence type="ECO:0000313" key="5">
    <source>
        <dbReference type="EMBL" id="JAG17797.1"/>
    </source>
</evidence>
<feature type="region of interest" description="Disordered" evidence="2">
    <location>
        <begin position="65"/>
        <end position="85"/>
    </location>
</feature>
<dbReference type="EMBL" id="GBRD01005294">
    <property type="protein sequence ID" value="JAG60527.1"/>
    <property type="molecule type" value="Transcribed_RNA"/>
</dbReference>
<dbReference type="EMBL" id="GBHO01025812">
    <property type="protein sequence ID" value="JAG17792.1"/>
    <property type="molecule type" value="Transcribed_RNA"/>
</dbReference>
<evidence type="ECO:0000313" key="6">
    <source>
        <dbReference type="EMBL" id="JAG17800.1"/>
    </source>
</evidence>
<feature type="compositionally biased region" description="Acidic residues" evidence="2">
    <location>
        <begin position="66"/>
        <end position="81"/>
    </location>
</feature>
<dbReference type="EMBL" id="GBHO01025804">
    <property type="protein sequence ID" value="JAG17800.1"/>
    <property type="molecule type" value="Transcribed_RNA"/>
</dbReference>
<evidence type="ECO:0000313" key="7">
    <source>
        <dbReference type="EMBL" id="JAG25279.1"/>
    </source>
</evidence>
<protein>
    <recommendedName>
        <fullName evidence="3">Menorin-like domain-containing protein</fullName>
    </recommendedName>
</protein>
<dbReference type="AlphaFoldDB" id="A0A0A9XAN4"/>
<proteinExistence type="inferred from homology"/>
<dbReference type="InterPro" id="IPR019356">
    <property type="entry name" value="Menorin_dom"/>
</dbReference>
<dbReference type="EMBL" id="GBHO01025807">
    <property type="protein sequence ID" value="JAG17797.1"/>
    <property type="molecule type" value="Transcribed_RNA"/>
</dbReference>
<feature type="domain" description="Menorin-like" evidence="3">
    <location>
        <begin position="84"/>
        <end position="219"/>
    </location>
</feature>
<evidence type="ECO:0000259" key="3">
    <source>
        <dbReference type="Pfam" id="PF10223"/>
    </source>
</evidence>
<dbReference type="GO" id="GO:0005615">
    <property type="term" value="C:extracellular space"/>
    <property type="evidence" value="ECO:0007669"/>
    <property type="project" value="TreeGrafter"/>
</dbReference>
<sequence>MNSNSYKSALANRFKKAIKDIFRKGFKKCSGRNPSRYGKYIEKCFITFGIPSAVTRIFHPAMATPVDEDTQDPSEHEESDGPPDLTTVTFAHGTNSKQKLRDAIGNTTIEMIEADIVMGTITGANKTKRIPIMAHPPATTSDLSLEQFLKTVLEAPKGIKLDFKSSEAFEASMDILTNFFNDMIDETFPVWLNADILPGPGARDNPGVNATLFLTACATSSRSPPSQLVGQLNGAKMITNTSQRTSTK</sequence>
<evidence type="ECO:0000313" key="4">
    <source>
        <dbReference type="EMBL" id="JAG17792.1"/>
    </source>
</evidence>
<reference evidence="4" key="1">
    <citation type="journal article" date="2014" name="PLoS ONE">
        <title>Transcriptome-Based Identification of ABC Transporters in the Western Tarnished Plant Bug Lygus hesperus.</title>
        <authorList>
            <person name="Hull J.J."/>
            <person name="Chaney K."/>
            <person name="Geib S.M."/>
            <person name="Fabrick J.A."/>
            <person name="Brent C.S."/>
            <person name="Walsh D."/>
            <person name="Lavine L.C."/>
        </authorList>
    </citation>
    <scope>NUCLEOTIDE SEQUENCE</scope>
</reference>
<organism evidence="4">
    <name type="scientific">Lygus hesperus</name>
    <name type="common">Western plant bug</name>
    <dbReference type="NCBI Taxonomy" id="30085"/>
    <lineage>
        <taxon>Eukaryota</taxon>
        <taxon>Metazoa</taxon>
        <taxon>Ecdysozoa</taxon>
        <taxon>Arthropoda</taxon>
        <taxon>Hexapoda</taxon>
        <taxon>Insecta</taxon>
        <taxon>Pterygota</taxon>
        <taxon>Neoptera</taxon>
        <taxon>Paraneoptera</taxon>
        <taxon>Hemiptera</taxon>
        <taxon>Heteroptera</taxon>
        <taxon>Panheteroptera</taxon>
        <taxon>Cimicomorpha</taxon>
        <taxon>Miridae</taxon>
        <taxon>Mirini</taxon>
        <taxon>Lygus</taxon>
    </lineage>
</organism>
<evidence type="ECO:0000313" key="8">
    <source>
        <dbReference type="EMBL" id="JAG60525.1"/>
    </source>
</evidence>
<dbReference type="Pfam" id="PF10223">
    <property type="entry name" value="Menorin_N"/>
    <property type="match status" value="1"/>
</dbReference>
<evidence type="ECO:0000256" key="1">
    <source>
        <dbReference type="ARBA" id="ARBA00044953"/>
    </source>
</evidence>
<dbReference type="PANTHER" id="PTHR21184:SF6">
    <property type="entry name" value="CONSERVED PLASMA MEMBRANE PROTEIN"/>
    <property type="match status" value="1"/>
</dbReference>
<reference evidence="4" key="2">
    <citation type="submission" date="2014-07" db="EMBL/GenBank/DDBJ databases">
        <authorList>
            <person name="Hull J."/>
        </authorList>
    </citation>
    <scope>NUCLEOTIDE SEQUENCE</scope>
</reference>
<comment type="similarity">
    <text evidence="1">Belongs to the menorin family.</text>
</comment>
<name>A0A0A9XAN4_LYGHE</name>
<evidence type="ECO:0000256" key="2">
    <source>
        <dbReference type="SAM" id="MobiDB-lite"/>
    </source>
</evidence>
<dbReference type="PANTHER" id="PTHR21184">
    <property type="entry name" value="MENORIN (DENDRITIC BRANCHING PROTEIN)"/>
    <property type="match status" value="1"/>
</dbReference>
<reference evidence="8" key="3">
    <citation type="submission" date="2014-09" db="EMBL/GenBank/DDBJ databases">
        <authorList>
            <person name="Magalhaes I.L.F."/>
            <person name="Oliveira U."/>
            <person name="Santos F.R."/>
            <person name="Vidigal T.H.D.A."/>
            <person name="Brescovit A.D."/>
            <person name="Santos A.J."/>
        </authorList>
    </citation>
    <scope>NUCLEOTIDE SEQUENCE</scope>
</reference>
<accession>A0A0A9XAN4</accession>
<gene>
    <name evidence="5" type="ORF">CM83_86753</name>
    <name evidence="7" type="ORF">CM83_86765</name>
    <name evidence="4" type="ORF">CM83_86768</name>
    <name evidence="6" type="ORF">CM83_86771</name>
</gene>